<dbReference type="AlphaFoldDB" id="A0A1I6PD09"/>
<comment type="subcellular location">
    <subcellularLocation>
        <location evidence="1">Cell membrane</location>
        <topology evidence="1">Multi-pass membrane protein</topology>
    </subcellularLocation>
</comment>
<dbReference type="STRING" id="95161.SAMN05660874_00661"/>
<feature type="transmembrane region" description="Helical" evidence="5">
    <location>
        <begin position="368"/>
        <end position="386"/>
    </location>
</feature>
<keyword evidence="2 5" id="KW-0812">Transmembrane</keyword>
<dbReference type="EMBL" id="FOZX01000001">
    <property type="protein sequence ID" value="SFS37978.1"/>
    <property type="molecule type" value="Genomic_DNA"/>
</dbReference>
<evidence type="ECO:0000256" key="2">
    <source>
        <dbReference type="ARBA" id="ARBA00022692"/>
    </source>
</evidence>
<dbReference type="SUPFAM" id="SSF103473">
    <property type="entry name" value="MFS general substrate transporter"/>
    <property type="match status" value="1"/>
</dbReference>
<evidence type="ECO:0000313" key="7">
    <source>
        <dbReference type="EMBL" id="SFS37978.1"/>
    </source>
</evidence>
<dbReference type="OrthoDB" id="9815356at2"/>
<evidence type="ECO:0000256" key="4">
    <source>
        <dbReference type="ARBA" id="ARBA00023136"/>
    </source>
</evidence>
<dbReference type="Gene3D" id="1.20.1250.20">
    <property type="entry name" value="MFS general substrate transporter like domains"/>
    <property type="match status" value="1"/>
</dbReference>
<feature type="transmembrane region" description="Helical" evidence="5">
    <location>
        <begin position="49"/>
        <end position="70"/>
    </location>
</feature>
<evidence type="ECO:0000256" key="3">
    <source>
        <dbReference type="ARBA" id="ARBA00022989"/>
    </source>
</evidence>
<protein>
    <submittedName>
        <fullName evidence="7">Predicted arabinose efflux permease, MFS family</fullName>
    </submittedName>
</protein>
<accession>A0A1I6PD09</accession>
<dbReference type="InterPro" id="IPR020846">
    <property type="entry name" value="MFS_dom"/>
</dbReference>
<dbReference type="CDD" id="cd17324">
    <property type="entry name" value="MFS_NepI_like"/>
    <property type="match status" value="1"/>
</dbReference>
<evidence type="ECO:0000256" key="5">
    <source>
        <dbReference type="SAM" id="Phobius"/>
    </source>
</evidence>
<feature type="transmembrane region" description="Helical" evidence="5">
    <location>
        <begin position="220"/>
        <end position="241"/>
    </location>
</feature>
<dbReference type="GO" id="GO:0005886">
    <property type="term" value="C:plasma membrane"/>
    <property type="evidence" value="ECO:0007669"/>
    <property type="project" value="UniProtKB-SubCell"/>
</dbReference>
<dbReference type="PANTHER" id="PTHR42910">
    <property type="entry name" value="TRANSPORTER SCO4007-RELATED"/>
    <property type="match status" value="1"/>
</dbReference>
<name>A0A1I6PD09_9PSEU</name>
<dbReference type="RefSeq" id="WP_093413554.1">
    <property type="nucleotide sequence ID" value="NZ_FOZX01000001.1"/>
</dbReference>
<keyword evidence="8" id="KW-1185">Reference proteome</keyword>
<sequence>MTAVTPETGRLSRGLLFAAALCAGITVANIYLAQPIIGPVAATFGASPQTAGIVVTTGMLGYSAGLLFVIPLGDSLDRRKMVGALSALTALLLAGSALAPSLPVLAVLAGLAAVTTVVPQILIPLVVQLADPAQRGTAMSWVQAGLITGIMGARVVSGQLAGLMGWRSVFAVGAALTLIVGLWTVRVLPSDGQRDPVKYWSLLRSLPGYLRREPGLRRACLRQAGAFAAFNTIWTTLALVLTAPPHGFTVAQAGLVGLLGLLSAALAPVAGGLVDRRGPLLVGAIGLAVLALATIIMIPGTGSLTALLIGSAAVPIGLQVGQAANQNAALSVDPAAGGRLNTIFMLSSFLAGALGSAAGSFAYGAYGWPGVCVTALIFLAVGALGIRRVR</sequence>
<feature type="transmembrane region" description="Helical" evidence="5">
    <location>
        <begin position="105"/>
        <end position="127"/>
    </location>
</feature>
<dbReference type="InterPro" id="IPR011701">
    <property type="entry name" value="MFS"/>
</dbReference>
<evidence type="ECO:0000259" key="6">
    <source>
        <dbReference type="PROSITE" id="PS50850"/>
    </source>
</evidence>
<evidence type="ECO:0000313" key="8">
    <source>
        <dbReference type="Proteomes" id="UP000198852"/>
    </source>
</evidence>
<organism evidence="7 8">
    <name type="scientific">Saccharopolyspora flava</name>
    <dbReference type="NCBI Taxonomy" id="95161"/>
    <lineage>
        <taxon>Bacteria</taxon>
        <taxon>Bacillati</taxon>
        <taxon>Actinomycetota</taxon>
        <taxon>Actinomycetes</taxon>
        <taxon>Pseudonocardiales</taxon>
        <taxon>Pseudonocardiaceae</taxon>
        <taxon>Saccharopolyspora</taxon>
    </lineage>
</organism>
<keyword evidence="4 5" id="KW-0472">Membrane</keyword>
<gene>
    <name evidence="7" type="ORF">SAMN05660874_00661</name>
</gene>
<feature type="domain" description="Major facilitator superfamily (MFS) profile" evidence="6">
    <location>
        <begin position="15"/>
        <end position="390"/>
    </location>
</feature>
<dbReference type="GO" id="GO:0022857">
    <property type="term" value="F:transmembrane transporter activity"/>
    <property type="evidence" value="ECO:0007669"/>
    <property type="project" value="InterPro"/>
</dbReference>
<feature type="transmembrane region" description="Helical" evidence="5">
    <location>
        <begin position="82"/>
        <end position="99"/>
    </location>
</feature>
<feature type="transmembrane region" description="Helical" evidence="5">
    <location>
        <begin position="139"/>
        <end position="157"/>
    </location>
</feature>
<reference evidence="8" key="1">
    <citation type="submission" date="2016-10" db="EMBL/GenBank/DDBJ databases">
        <authorList>
            <person name="Varghese N."/>
            <person name="Submissions S."/>
        </authorList>
    </citation>
    <scope>NUCLEOTIDE SEQUENCE [LARGE SCALE GENOMIC DNA]</scope>
    <source>
        <strain evidence="8">DSM 44771</strain>
    </source>
</reference>
<dbReference type="InterPro" id="IPR036259">
    <property type="entry name" value="MFS_trans_sf"/>
</dbReference>
<feature type="transmembrane region" description="Helical" evidence="5">
    <location>
        <begin position="280"/>
        <end position="298"/>
    </location>
</feature>
<feature type="transmembrane region" description="Helical" evidence="5">
    <location>
        <begin position="169"/>
        <end position="188"/>
    </location>
</feature>
<keyword evidence="3 5" id="KW-1133">Transmembrane helix</keyword>
<dbReference type="Proteomes" id="UP000198852">
    <property type="component" value="Unassembled WGS sequence"/>
</dbReference>
<evidence type="ECO:0000256" key="1">
    <source>
        <dbReference type="ARBA" id="ARBA00004651"/>
    </source>
</evidence>
<dbReference type="PROSITE" id="PS50850">
    <property type="entry name" value="MFS"/>
    <property type="match status" value="1"/>
</dbReference>
<dbReference type="Pfam" id="PF07690">
    <property type="entry name" value="MFS_1"/>
    <property type="match status" value="1"/>
</dbReference>
<feature type="transmembrane region" description="Helical" evidence="5">
    <location>
        <begin position="253"/>
        <end position="273"/>
    </location>
</feature>
<proteinExistence type="predicted"/>
<feature type="transmembrane region" description="Helical" evidence="5">
    <location>
        <begin position="15"/>
        <end position="37"/>
    </location>
</feature>
<dbReference type="PANTHER" id="PTHR42910:SF1">
    <property type="entry name" value="MAJOR FACILITATOR SUPERFAMILY (MFS) PROFILE DOMAIN-CONTAINING PROTEIN"/>
    <property type="match status" value="1"/>
</dbReference>